<dbReference type="EMBL" id="CP138858">
    <property type="protein sequence ID" value="WPJ96762.1"/>
    <property type="molecule type" value="Genomic_DNA"/>
</dbReference>
<dbReference type="SMART" id="SM00342">
    <property type="entry name" value="HTH_ARAC"/>
    <property type="match status" value="1"/>
</dbReference>
<dbReference type="Gene3D" id="1.10.10.60">
    <property type="entry name" value="Homeodomain-like"/>
    <property type="match status" value="2"/>
</dbReference>
<keyword evidence="2" id="KW-0238">DNA-binding</keyword>
<keyword evidence="3" id="KW-0804">Transcription</keyword>
<dbReference type="Pfam" id="PF02311">
    <property type="entry name" value="AraC_binding"/>
    <property type="match status" value="1"/>
</dbReference>
<name>A0ABZ0RMM8_9BACT</name>
<proteinExistence type="predicted"/>
<keyword evidence="1" id="KW-0805">Transcription regulation</keyword>
<evidence type="ECO:0000313" key="5">
    <source>
        <dbReference type="EMBL" id="WPJ96762.1"/>
    </source>
</evidence>
<accession>A0ABZ0RMM8</accession>
<evidence type="ECO:0000259" key="4">
    <source>
        <dbReference type="PROSITE" id="PS01124"/>
    </source>
</evidence>
<dbReference type="RefSeq" id="WP_319833619.1">
    <property type="nucleotide sequence ID" value="NZ_CP138858.1"/>
</dbReference>
<dbReference type="PANTHER" id="PTHR46796:SF6">
    <property type="entry name" value="ARAC SUBFAMILY"/>
    <property type="match status" value="1"/>
</dbReference>
<evidence type="ECO:0000313" key="6">
    <source>
        <dbReference type="Proteomes" id="UP001324993"/>
    </source>
</evidence>
<dbReference type="SUPFAM" id="SSF46689">
    <property type="entry name" value="Homeodomain-like"/>
    <property type="match status" value="1"/>
</dbReference>
<dbReference type="Proteomes" id="UP001324993">
    <property type="component" value="Chromosome"/>
</dbReference>
<protein>
    <submittedName>
        <fullName evidence="5">AraC family transcriptional regulator</fullName>
    </submittedName>
</protein>
<gene>
    <name evidence="5" type="ORF">SH580_03460</name>
</gene>
<dbReference type="InterPro" id="IPR018062">
    <property type="entry name" value="HTH_AraC-typ_CS"/>
</dbReference>
<dbReference type="Pfam" id="PF12833">
    <property type="entry name" value="HTH_18"/>
    <property type="match status" value="1"/>
</dbReference>
<dbReference type="InterPro" id="IPR050204">
    <property type="entry name" value="AraC_XylS_family_regulators"/>
</dbReference>
<evidence type="ECO:0000256" key="3">
    <source>
        <dbReference type="ARBA" id="ARBA00023163"/>
    </source>
</evidence>
<dbReference type="Gene3D" id="2.60.120.10">
    <property type="entry name" value="Jelly Rolls"/>
    <property type="match status" value="1"/>
</dbReference>
<dbReference type="PROSITE" id="PS00041">
    <property type="entry name" value="HTH_ARAC_FAMILY_1"/>
    <property type="match status" value="1"/>
</dbReference>
<dbReference type="InterPro" id="IPR009057">
    <property type="entry name" value="Homeodomain-like_sf"/>
</dbReference>
<dbReference type="SUPFAM" id="SSF51182">
    <property type="entry name" value="RmlC-like cupins"/>
    <property type="match status" value="1"/>
</dbReference>
<sequence length="290" mass="33095">MDGLRLSFSDWKYLDAYLVWIYEGPPQTFGEEMHNSYFTFWLIEEGHVRVRGGGSDVEAGKGQWVLLPPGTSRRRFSDSLRILSIHFEARWITGKLLLEFEGPIVEEASANPSWRKLCGPMLRLVRKHYPDAYNRLPQAVADFGVYADVLGSFQRWLAAVSGCLLRREGVTVHLPQHKDSRAMDMRRWLDARAIEHGFQLQELAAAFALSPAQLNRIFIADFSVTPKRYFEQRRLSFARAALSSSSQSMKEISYLAGFGYQSEFTAWFKKHSGLAPSEYRMQAKGLASVD</sequence>
<evidence type="ECO:0000256" key="1">
    <source>
        <dbReference type="ARBA" id="ARBA00023015"/>
    </source>
</evidence>
<organism evidence="5 6">
    <name type="scientific">Coraliomargarita algicola</name>
    <dbReference type="NCBI Taxonomy" id="3092156"/>
    <lineage>
        <taxon>Bacteria</taxon>
        <taxon>Pseudomonadati</taxon>
        <taxon>Verrucomicrobiota</taxon>
        <taxon>Opitutia</taxon>
        <taxon>Puniceicoccales</taxon>
        <taxon>Coraliomargaritaceae</taxon>
        <taxon>Coraliomargarita</taxon>
    </lineage>
</organism>
<feature type="domain" description="HTH araC/xylS-type" evidence="4">
    <location>
        <begin position="183"/>
        <end position="282"/>
    </location>
</feature>
<reference evidence="5 6" key="1">
    <citation type="submission" date="2023-11" db="EMBL/GenBank/DDBJ databases">
        <title>Coraliomargarita sp. nov., isolated from marine algae.</title>
        <authorList>
            <person name="Lee J.K."/>
            <person name="Baek J.H."/>
            <person name="Kim J.M."/>
            <person name="Choi D.G."/>
            <person name="Jeon C.O."/>
        </authorList>
    </citation>
    <scope>NUCLEOTIDE SEQUENCE [LARGE SCALE GENOMIC DNA]</scope>
    <source>
        <strain evidence="5 6">J2-16</strain>
    </source>
</reference>
<dbReference type="InterPro" id="IPR018060">
    <property type="entry name" value="HTH_AraC"/>
</dbReference>
<dbReference type="InterPro" id="IPR003313">
    <property type="entry name" value="AraC-bd"/>
</dbReference>
<dbReference type="InterPro" id="IPR011051">
    <property type="entry name" value="RmlC_Cupin_sf"/>
</dbReference>
<keyword evidence="6" id="KW-1185">Reference proteome</keyword>
<evidence type="ECO:0000256" key="2">
    <source>
        <dbReference type="ARBA" id="ARBA00023125"/>
    </source>
</evidence>
<dbReference type="PROSITE" id="PS01124">
    <property type="entry name" value="HTH_ARAC_FAMILY_2"/>
    <property type="match status" value="1"/>
</dbReference>
<dbReference type="InterPro" id="IPR014710">
    <property type="entry name" value="RmlC-like_jellyroll"/>
</dbReference>
<dbReference type="PANTHER" id="PTHR46796">
    <property type="entry name" value="HTH-TYPE TRANSCRIPTIONAL ACTIVATOR RHAS-RELATED"/>
    <property type="match status" value="1"/>
</dbReference>